<gene>
    <name evidence="2" type="ORF">LCGC14_0985480</name>
</gene>
<dbReference type="EMBL" id="LAZR01003706">
    <property type="protein sequence ID" value="KKN15502.1"/>
    <property type="molecule type" value="Genomic_DNA"/>
</dbReference>
<dbReference type="AlphaFoldDB" id="A0A0F9NTU0"/>
<accession>A0A0F9NTU0</accession>
<organism evidence="2">
    <name type="scientific">marine sediment metagenome</name>
    <dbReference type="NCBI Taxonomy" id="412755"/>
    <lineage>
        <taxon>unclassified sequences</taxon>
        <taxon>metagenomes</taxon>
        <taxon>ecological metagenomes</taxon>
    </lineage>
</organism>
<feature type="non-terminal residue" evidence="2">
    <location>
        <position position="51"/>
    </location>
</feature>
<feature type="domain" description="HTH cro/C1-type" evidence="1">
    <location>
        <begin position="22"/>
        <end position="51"/>
    </location>
</feature>
<reference evidence="2" key="1">
    <citation type="journal article" date="2015" name="Nature">
        <title>Complex archaea that bridge the gap between prokaryotes and eukaryotes.</title>
        <authorList>
            <person name="Spang A."/>
            <person name="Saw J.H."/>
            <person name="Jorgensen S.L."/>
            <person name="Zaremba-Niedzwiedzka K."/>
            <person name="Martijn J."/>
            <person name="Lind A.E."/>
            <person name="van Eijk R."/>
            <person name="Schleper C."/>
            <person name="Guy L."/>
            <person name="Ettema T.J."/>
        </authorList>
    </citation>
    <scope>NUCLEOTIDE SEQUENCE</scope>
</reference>
<dbReference type="CDD" id="cd00093">
    <property type="entry name" value="HTH_XRE"/>
    <property type="match status" value="1"/>
</dbReference>
<protein>
    <recommendedName>
        <fullName evidence="1">HTH cro/C1-type domain-containing protein</fullName>
    </recommendedName>
</protein>
<evidence type="ECO:0000313" key="2">
    <source>
        <dbReference type="EMBL" id="KKN15502.1"/>
    </source>
</evidence>
<dbReference type="InterPro" id="IPR010982">
    <property type="entry name" value="Lambda_DNA-bd_dom_sf"/>
</dbReference>
<proteinExistence type="predicted"/>
<sequence length="51" mass="5990">MNKKLKKEYEQLEKEFFLAKEVIKLRKEQNITQAELAKKVGTSQPAIARLE</sequence>
<dbReference type="GO" id="GO:0003677">
    <property type="term" value="F:DNA binding"/>
    <property type="evidence" value="ECO:0007669"/>
    <property type="project" value="InterPro"/>
</dbReference>
<dbReference type="PROSITE" id="PS50943">
    <property type="entry name" value="HTH_CROC1"/>
    <property type="match status" value="1"/>
</dbReference>
<name>A0A0F9NTU0_9ZZZZ</name>
<comment type="caution">
    <text evidence="2">The sequence shown here is derived from an EMBL/GenBank/DDBJ whole genome shotgun (WGS) entry which is preliminary data.</text>
</comment>
<dbReference type="SUPFAM" id="SSF47413">
    <property type="entry name" value="lambda repressor-like DNA-binding domains"/>
    <property type="match status" value="1"/>
</dbReference>
<dbReference type="Pfam" id="PF01381">
    <property type="entry name" value="HTH_3"/>
    <property type="match status" value="1"/>
</dbReference>
<dbReference type="InterPro" id="IPR001387">
    <property type="entry name" value="Cro/C1-type_HTH"/>
</dbReference>
<evidence type="ECO:0000259" key="1">
    <source>
        <dbReference type="PROSITE" id="PS50943"/>
    </source>
</evidence>
<dbReference type="Gene3D" id="1.10.260.40">
    <property type="entry name" value="lambda repressor-like DNA-binding domains"/>
    <property type="match status" value="1"/>
</dbReference>